<organism evidence="8 9">
    <name type="scientific">Anaerobaca lacustris</name>
    <dbReference type="NCBI Taxonomy" id="3044600"/>
    <lineage>
        <taxon>Bacteria</taxon>
        <taxon>Pseudomonadati</taxon>
        <taxon>Planctomycetota</taxon>
        <taxon>Phycisphaerae</taxon>
        <taxon>Sedimentisphaerales</taxon>
        <taxon>Anaerobacaceae</taxon>
        <taxon>Anaerobaca</taxon>
    </lineage>
</organism>
<comment type="caution">
    <text evidence="8">The sequence shown here is derived from an EMBL/GenBank/DDBJ whole genome shotgun (WGS) entry which is preliminary data.</text>
</comment>
<dbReference type="PRINTS" id="PR00176">
    <property type="entry name" value="NANEUSMPORT"/>
</dbReference>
<dbReference type="RefSeq" id="WP_349246603.1">
    <property type="nucleotide sequence ID" value="NZ_JASCXX010000030.1"/>
</dbReference>
<feature type="transmembrane region" description="Helical" evidence="7">
    <location>
        <begin position="357"/>
        <end position="381"/>
    </location>
</feature>
<protein>
    <recommendedName>
        <fullName evidence="6">Transporter</fullName>
    </recommendedName>
</protein>
<evidence type="ECO:0000256" key="2">
    <source>
        <dbReference type="ARBA" id="ARBA00022448"/>
    </source>
</evidence>
<comment type="subcellular location">
    <subcellularLocation>
        <location evidence="1">Membrane</location>
        <topology evidence="1">Multi-pass membrane protein</topology>
    </subcellularLocation>
</comment>
<feature type="transmembrane region" description="Helical" evidence="7">
    <location>
        <begin position="472"/>
        <end position="493"/>
    </location>
</feature>
<keyword evidence="5 7" id="KW-0472">Membrane</keyword>
<dbReference type="CDD" id="cd10334">
    <property type="entry name" value="SLC6sbd_u1"/>
    <property type="match status" value="1"/>
</dbReference>
<evidence type="ECO:0000313" key="9">
    <source>
        <dbReference type="Proteomes" id="UP001431776"/>
    </source>
</evidence>
<sequence>MEERGKWGTNLGFLLAAIGSAVGLGNIWRFPYVAYENGGGAFLIPYFVALFTAGIPILMLEFALGHHKEASAPKAFRHIDAKWEWLGWWAVLFVMFGIQLYYTVIIGWCVNYMCFSLTMAWGDDPDAFFSRFLGRTDPGNIWAIQGFQGSIVVAVALVWLIDWGITYGGVQKGIERAVKVMMPVLILVTVGIVVWALFLEGAGTGIRHYVTPDFGRITDLEVWIAAYGQIFFSLSLGFGIMIAYSSYLSRDANIFKNSLIVGFANSSYEVFAGFGVFSILGYMAVQQNKEVGDVVRDSLGLAFVAYPQAISLLPFGRLFGVLFFLLLAIAGISSSISIIEAFVSAIQDKFSFGRKRIVTVICAVGFTGSLLFTTNVGLFWLDIVDHFLNHYGLIVVGIVEALVVGWLYRTDRLKAHIVANLGLSGTRHKVFNYIVLQLWMYCIRFVTPVALGIAIVHSLVRELATPYGGYPISAVIILGVGWLLVTHIFAFGLSGLPWRGGAPE</sequence>
<evidence type="ECO:0000313" key="8">
    <source>
        <dbReference type="EMBL" id="MDI6451195.1"/>
    </source>
</evidence>
<dbReference type="GO" id="GO:0035725">
    <property type="term" value="P:sodium ion transmembrane transport"/>
    <property type="evidence" value="ECO:0007669"/>
    <property type="project" value="TreeGrafter"/>
</dbReference>
<comment type="similarity">
    <text evidence="6">Belongs to the sodium:neurotransmitter symporter (SNF) (TC 2.A.22) family.</text>
</comment>
<dbReference type="PROSITE" id="PS00610">
    <property type="entry name" value="NA_NEUROTRAN_SYMP_1"/>
    <property type="match status" value="1"/>
</dbReference>
<keyword evidence="9" id="KW-1185">Reference proteome</keyword>
<dbReference type="NCBIfam" id="NF037979">
    <property type="entry name" value="Na_transp"/>
    <property type="match status" value="1"/>
</dbReference>
<evidence type="ECO:0000256" key="4">
    <source>
        <dbReference type="ARBA" id="ARBA00022989"/>
    </source>
</evidence>
<dbReference type="GO" id="GO:0005886">
    <property type="term" value="C:plasma membrane"/>
    <property type="evidence" value="ECO:0007669"/>
    <property type="project" value="TreeGrafter"/>
</dbReference>
<keyword evidence="3 6" id="KW-0812">Transmembrane</keyword>
<evidence type="ECO:0000256" key="3">
    <source>
        <dbReference type="ARBA" id="ARBA00022692"/>
    </source>
</evidence>
<feature type="transmembrane region" description="Helical" evidence="7">
    <location>
        <begin position="430"/>
        <end position="460"/>
    </location>
</feature>
<evidence type="ECO:0000256" key="1">
    <source>
        <dbReference type="ARBA" id="ARBA00004141"/>
    </source>
</evidence>
<keyword evidence="4 7" id="KW-1133">Transmembrane helix</keyword>
<feature type="transmembrane region" description="Helical" evidence="7">
    <location>
        <begin position="259"/>
        <end position="285"/>
    </location>
</feature>
<dbReference type="PROSITE" id="PS50267">
    <property type="entry name" value="NA_NEUROTRAN_SYMP_3"/>
    <property type="match status" value="1"/>
</dbReference>
<dbReference type="GO" id="GO:0015293">
    <property type="term" value="F:symporter activity"/>
    <property type="evidence" value="ECO:0007669"/>
    <property type="project" value="UniProtKB-KW"/>
</dbReference>
<name>A0AAW6U2S7_9BACT</name>
<proteinExistence type="inferred from homology"/>
<feature type="transmembrane region" description="Helical" evidence="7">
    <location>
        <begin position="387"/>
        <end position="409"/>
    </location>
</feature>
<gene>
    <name evidence="8" type="ORF">QJ522_19185</name>
</gene>
<dbReference type="InterPro" id="IPR000175">
    <property type="entry name" value="Na/ntran_symport"/>
</dbReference>
<feature type="transmembrane region" description="Helical" evidence="7">
    <location>
        <begin position="222"/>
        <end position="247"/>
    </location>
</feature>
<feature type="transmembrane region" description="Helical" evidence="7">
    <location>
        <begin position="321"/>
        <end position="345"/>
    </location>
</feature>
<dbReference type="PANTHER" id="PTHR11616:SF240">
    <property type="entry name" value="BLOATED TUBULES, ISOFORM B-RELATED"/>
    <property type="match status" value="1"/>
</dbReference>
<dbReference type="PANTHER" id="PTHR11616">
    <property type="entry name" value="SODIUM/CHLORIDE DEPENDENT TRANSPORTER"/>
    <property type="match status" value="1"/>
</dbReference>
<evidence type="ECO:0000256" key="7">
    <source>
        <dbReference type="SAM" id="Phobius"/>
    </source>
</evidence>
<feature type="transmembrane region" description="Helical" evidence="7">
    <location>
        <begin position="43"/>
        <end position="64"/>
    </location>
</feature>
<dbReference type="Pfam" id="PF00209">
    <property type="entry name" value="SNF"/>
    <property type="match status" value="2"/>
</dbReference>
<reference evidence="8" key="1">
    <citation type="submission" date="2023-05" db="EMBL/GenBank/DDBJ databases">
        <title>Anaerotaeda fermentans gen. nov., sp. nov., a novel anaerobic planctomycete of the new family within the order Sedimentisphaerales isolated from Taman Peninsula, Russia.</title>
        <authorList>
            <person name="Khomyakova M.A."/>
            <person name="Merkel A.Y."/>
            <person name="Slobodkin A.I."/>
        </authorList>
    </citation>
    <scope>NUCLEOTIDE SEQUENCE</scope>
    <source>
        <strain evidence="8">M17dextr</strain>
    </source>
</reference>
<keyword evidence="6" id="KW-0769">Symport</keyword>
<accession>A0AAW6U2S7</accession>
<dbReference type="EMBL" id="JASCXX010000030">
    <property type="protein sequence ID" value="MDI6451195.1"/>
    <property type="molecule type" value="Genomic_DNA"/>
</dbReference>
<feature type="transmembrane region" description="Helical" evidence="7">
    <location>
        <begin position="141"/>
        <end position="161"/>
    </location>
</feature>
<feature type="transmembrane region" description="Helical" evidence="7">
    <location>
        <begin position="85"/>
        <end position="108"/>
    </location>
</feature>
<feature type="transmembrane region" description="Helical" evidence="7">
    <location>
        <begin position="12"/>
        <end position="31"/>
    </location>
</feature>
<evidence type="ECO:0000256" key="5">
    <source>
        <dbReference type="ARBA" id="ARBA00023136"/>
    </source>
</evidence>
<keyword evidence="2 6" id="KW-0813">Transport</keyword>
<dbReference type="InterPro" id="IPR037272">
    <property type="entry name" value="SNS_sf"/>
</dbReference>
<dbReference type="SUPFAM" id="SSF161070">
    <property type="entry name" value="SNF-like"/>
    <property type="match status" value="1"/>
</dbReference>
<evidence type="ECO:0000256" key="6">
    <source>
        <dbReference type="RuleBase" id="RU003732"/>
    </source>
</evidence>
<feature type="transmembrane region" description="Helical" evidence="7">
    <location>
        <begin position="182"/>
        <end position="202"/>
    </location>
</feature>
<dbReference type="AlphaFoldDB" id="A0AAW6U2S7"/>
<dbReference type="Proteomes" id="UP001431776">
    <property type="component" value="Unassembled WGS sequence"/>
</dbReference>